<dbReference type="Proteomes" id="UP001222680">
    <property type="component" value="Chromosome"/>
</dbReference>
<protein>
    <submittedName>
        <fullName evidence="1">Uncharacterized protein</fullName>
    </submittedName>
</protein>
<gene>
    <name evidence="1" type="ORF">MAY91_15610</name>
</gene>
<accession>A0ABY8GFJ9</accession>
<evidence type="ECO:0000313" key="2">
    <source>
        <dbReference type="Proteomes" id="UP001222680"/>
    </source>
</evidence>
<evidence type="ECO:0000313" key="1">
    <source>
        <dbReference type="EMBL" id="WFN96191.1"/>
    </source>
</evidence>
<sequence>MKEINAPSMHDRIYQGALGNESIAESVVTLDNLMEDEQIRLFELPLGMRINALQICGSGLSAGKMLTFAIQSPSLFDIQLLSLPLTETVSGVYPLVPFTTSEQGGTLVLKVAGGPVSGTLSVLVRYSVIGY</sequence>
<keyword evidence="2" id="KW-1185">Reference proteome</keyword>
<reference evidence="1 2" key="1">
    <citation type="submission" date="2022-02" db="EMBL/GenBank/DDBJ databases">
        <title>Phenotypic, genotypic and serological characterization of Edwardsiella ictaluri from catfish and ornamental fish species.</title>
        <authorList>
            <person name="Rose D."/>
            <person name="Tekedar H.C."/>
            <person name="Waldbieser G.C."/>
            <person name="Aarattuthodi S."/>
            <person name="Griffin M.J."/>
        </authorList>
    </citation>
    <scope>NUCLEOTIDE SEQUENCE [LARGE SCALE GENOMIC DNA]</scope>
    <source>
        <strain evidence="1 2">13 TAL-140 K3</strain>
    </source>
</reference>
<dbReference type="EMBL" id="CP092014">
    <property type="protein sequence ID" value="WFN96191.1"/>
    <property type="molecule type" value="Genomic_DNA"/>
</dbReference>
<organism evidence="1 2">
    <name type="scientific">Edwardsiella ictaluri</name>
    <dbReference type="NCBI Taxonomy" id="67780"/>
    <lineage>
        <taxon>Bacteria</taxon>
        <taxon>Pseudomonadati</taxon>
        <taxon>Pseudomonadota</taxon>
        <taxon>Gammaproteobacteria</taxon>
        <taxon>Enterobacterales</taxon>
        <taxon>Hafniaceae</taxon>
        <taxon>Edwardsiella</taxon>
    </lineage>
</organism>
<dbReference type="RefSeq" id="WP_049640651.1">
    <property type="nucleotide sequence ID" value="NZ_AP028097.1"/>
</dbReference>
<name>A0ABY8GFJ9_EDWIC</name>
<proteinExistence type="predicted"/>